<feature type="compositionally biased region" description="Low complexity" evidence="2">
    <location>
        <begin position="43"/>
        <end position="54"/>
    </location>
</feature>
<evidence type="ECO:0000256" key="1">
    <source>
        <dbReference type="ARBA" id="ARBA00022729"/>
    </source>
</evidence>
<evidence type="ECO:0000256" key="2">
    <source>
        <dbReference type="SAM" id="MobiDB-lite"/>
    </source>
</evidence>
<evidence type="ECO:0000259" key="3">
    <source>
        <dbReference type="PROSITE" id="PS51109"/>
    </source>
</evidence>
<gene>
    <name evidence="4" type="ORF">C8E87_3978</name>
</gene>
<keyword evidence="5" id="KW-1185">Reference proteome</keyword>
<feature type="compositionally biased region" description="Basic and acidic residues" evidence="2">
    <location>
        <begin position="130"/>
        <end position="144"/>
    </location>
</feature>
<dbReference type="PROSITE" id="PS51109">
    <property type="entry name" value="G5"/>
    <property type="match status" value="1"/>
</dbReference>
<feature type="compositionally biased region" description="Low complexity" evidence="2">
    <location>
        <begin position="159"/>
        <end position="173"/>
    </location>
</feature>
<dbReference type="Proteomes" id="UP000294901">
    <property type="component" value="Unassembled WGS sequence"/>
</dbReference>
<dbReference type="SMART" id="SM01208">
    <property type="entry name" value="G5"/>
    <property type="match status" value="1"/>
</dbReference>
<dbReference type="InterPro" id="IPR011098">
    <property type="entry name" value="G5_dom"/>
</dbReference>
<reference evidence="4 5" key="1">
    <citation type="submission" date="2019-03" db="EMBL/GenBank/DDBJ databases">
        <title>Sequencing the genomes of 1000 actinobacteria strains.</title>
        <authorList>
            <person name="Klenk H.-P."/>
        </authorList>
    </citation>
    <scope>NUCLEOTIDE SEQUENCE [LARGE SCALE GENOMIC DNA]</scope>
    <source>
        <strain evidence="4 5">DSM 43805</strain>
    </source>
</reference>
<keyword evidence="1" id="KW-0732">Signal</keyword>
<evidence type="ECO:0000313" key="5">
    <source>
        <dbReference type="Proteomes" id="UP000294901"/>
    </source>
</evidence>
<feature type="region of interest" description="Disordered" evidence="2">
    <location>
        <begin position="43"/>
        <end position="184"/>
    </location>
</feature>
<protein>
    <submittedName>
        <fullName evidence="4">Surface rod structure-forming protein G</fullName>
    </submittedName>
</protein>
<proteinExistence type="predicted"/>
<organism evidence="4 5">
    <name type="scientific">Paractinoplanes brasiliensis</name>
    <dbReference type="NCBI Taxonomy" id="52695"/>
    <lineage>
        <taxon>Bacteria</taxon>
        <taxon>Bacillati</taxon>
        <taxon>Actinomycetota</taxon>
        <taxon>Actinomycetes</taxon>
        <taxon>Micromonosporales</taxon>
        <taxon>Micromonosporaceae</taxon>
        <taxon>Paractinoplanes</taxon>
    </lineage>
</organism>
<accession>A0A4R6JVJ5</accession>
<feature type="domain" description="G5" evidence="3">
    <location>
        <begin position="172"/>
        <end position="252"/>
    </location>
</feature>
<evidence type="ECO:0000313" key="4">
    <source>
        <dbReference type="EMBL" id="TDO40267.1"/>
    </source>
</evidence>
<dbReference type="AlphaFoldDB" id="A0A4R6JVJ5"/>
<dbReference type="EMBL" id="SNWR01000001">
    <property type="protein sequence ID" value="TDO40267.1"/>
    <property type="molecule type" value="Genomic_DNA"/>
</dbReference>
<sequence>MTAGTSALLIAIGGGVAGIAALTSDGSDAPRIVTAVGQAADTGAGTEAGAEPAALPSTGSGTNPAAPGMEPAVPGMEPAVPGMEPAVPGMEPAVPGMEPPGPRTKRAAPGMEPVAAPYGGAKRAATIPRGADKADRTGAREPRTHQPAAESPAYPPAPSAARPPAGPTTPGQPGITTRTEYEKREVPFQTKFVRDPTLPRGAKKVQSAGVAGEETLRYLVTLNDGREIDRELVDITVTRQPQHRVIAFGSRRGFDRPRGYRCEGKSLALCVPLGRKACPQPEPEESAAALGGSITVLDQDIELIDGEAVDELPQMHCAPKEPVADSRG</sequence>
<comment type="caution">
    <text evidence="4">The sequence shown here is derived from an EMBL/GenBank/DDBJ whole genome shotgun (WGS) entry which is preliminary data.</text>
</comment>
<name>A0A4R6JVJ5_9ACTN</name>
<dbReference type="Gene3D" id="2.20.230.10">
    <property type="entry name" value="Resuscitation-promoting factor rpfb"/>
    <property type="match status" value="1"/>
</dbReference>
<dbReference type="Pfam" id="PF07501">
    <property type="entry name" value="G5"/>
    <property type="match status" value="1"/>
</dbReference>